<reference evidence="1" key="1">
    <citation type="submission" date="2022-05" db="EMBL/GenBank/DDBJ databases">
        <authorList>
            <person name="Friedrich I."/>
            <person name="Poehlein A."/>
            <person name="Schneider D."/>
            <person name="Hertel R."/>
            <person name="Daniel R."/>
        </authorList>
    </citation>
    <scope>NUCLEOTIDE SEQUENCE</scope>
</reference>
<sequence>MFTPLPIPADLAIWKQREVERLRERFETSTYTANGVLFWQSNDAPVPVDCFRDAFCTAPEAQADACKAHTSAAIARYVEARKTVSADQLAEERFAARAAHGPGVVLVDLFSGERIVT</sequence>
<dbReference type="EMBL" id="ON529858">
    <property type="protein sequence ID" value="UTC29713.1"/>
    <property type="molecule type" value="Genomic_DNA"/>
</dbReference>
<keyword evidence="2" id="KW-1185">Reference proteome</keyword>
<dbReference type="Proteomes" id="UP001057427">
    <property type="component" value="Segment"/>
</dbReference>
<name>A0A9E7N6L6_9CAUD</name>
<evidence type="ECO:0000313" key="2">
    <source>
        <dbReference type="Proteomes" id="UP001057427"/>
    </source>
</evidence>
<accession>A0A9E7N6L6</accession>
<protein>
    <submittedName>
        <fullName evidence="1">Uncharacterized protein</fullName>
    </submittedName>
</protein>
<evidence type="ECO:0000313" key="1">
    <source>
        <dbReference type="EMBL" id="UTC29713.1"/>
    </source>
</evidence>
<organism evidence="1 2">
    <name type="scientific">Brevundimonas phage vB_BgoS-Bajun</name>
    <dbReference type="NCBI Taxonomy" id="2948594"/>
    <lineage>
        <taxon>Viruses</taxon>
        <taxon>Duplodnaviria</taxon>
        <taxon>Heunggongvirae</taxon>
        <taxon>Uroviricota</taxon>
        <taxon>Caudoviricetes</taxon>
        <taxon>Dolichocephalovirinae</taxon>
    </lineage>
</organism>
<gene>
    <name evidence="1" type="ORF">BAJUN_00830</name>
</gene>
<proteinExistence type="predicted"/>